<dbReference type="FunFam" id="3.40.50.300:FF:000020">
    <property type="entry name" value="Amino acid ABC transporter ATP-binding component"/>
    <property type="match status" value="1"/>
</dbReference>
<evidence type="ECO:0000313" key="11">
    <source>
        <dbReference type="Proteomes" id="UP000320048"/>
    </source>
</evidence>
<reference evidence="10 11" key="1">
    <citation type="journal article" date="2019" name="Nat. Microbiol.">
        <title>Mediterranean grassland soil C-N compound turnover is dependent on rainfall and depth, and is mediated by genomically divergent microorganisms.</title>
        <authorList>
            <person name="Diamond S."/>
            <person name="Andeer P.F."/>
            <person name="Li Z."/>
            <person name="Crits-Christoph A."/>
            <person name="Burstein D."/>
            <person name="Anantharaman K."/>
            <person name="Lane K.R."/>
            <person name="Thomas B.C."/>
            <person name="Pan C."/>
            <person name="Northen T.R."/>
            <person name="Banfield J.F."/>
        </authorList>
    </citation>
    <scope>NUCLEOTIDE SEQUENCE [LARGE SCALE GENOMIC DNA]</scope>
    <source>
        <strain evidence="10">NP_7</strain>
    </source>
</reference>
<dbReference type="Proteomes" id="UP000320048">
    <property type="component" value="Unassembled WGS sequence"/>
</dbReference>
<dbReference type="GO" id="GO:0015424">
    <property type="term" value="F:ABC-type amino acid transporter activity"/>
    <property type="evidence" value="ECO:0007669"/>
    <property type="project" value="InterPro"/>
</dbReference>
<dbReference type="PROSITE" id="PS50893">
    <property type="entry name" value="ABC_TRANSPORTER_2"/>
    <property type="match status" value="1"/>
</dbReference>
<dbReference type="EMBL" id="VBAO01000123">
    <property type="protein sequence ID" value="TMI82487.1"/>
    <property type="molecule type" value="Genomic_DNA"/>
</dbReference>
<sequence>MIGVRNVCKRFGSVEVLRDVCFEVQPSEKVVIIGPSGSGKSTLLRLLIALEEPDRGEILIEGQPFVCCDGDGRPVKRGKGFRELRSQMGMVFQQFSLFPHMTVIRNLLLAPTKVQGVDALEARRKALVLLEKVGLKDKADAHPEKLSGGQKQRASIARALMMEPKIMLFDEVTSALDPELIHEVLDVMQRLAAEGMTMVVVTHEMGFASKVADRVIFMDQGRIVEEGPPAQIFRNPKEKRTEAFINAVMTHI</sequence>
<evidence type="ECO:0000256" key="1">
    <source>
        <dbReference type="ARBA" id="ARBA00004202"/>
    </source>
</evidence>
<evidence type="ECO:0000256" key="3">
    <source>
        <dbReference type="ARBA" id="ARBA00022448"/>
    </source>
</evidence>
<dbReference type="PIRSF" id="PIRSF039085">
    <property type="entry name" value="ABC_ATPase_HisP"/>
    <property type="match status" value="1"/>
</dbReference>
<evidence type="ECO:0000256" key="8">
    <source>
        <dbReference type="ARBA" id="ARBA00023136"/>
    </source>
</evidence>
<dbReference type="PANTHER" id="PTHR43166">
    <property type="entry name" value="AMINO ACID IMPORT ATP-BINDING PROTEIN"/>
    <property type="match status" value="1"/>
</dbReference>
<organism evidence="10 11">
    <name type="scientific">Candidatus Segetimicrobium genomatis</name>
    <dbReference type="NCBI Taxonomy" id="2569760"/>
    <lineage>
        <taxon>Bacteria</taxon>
        <taxon>Bacillati</taxon>
        <taxon>Candidatus Sysuimicrobiota</taxon>
        <taxon>Candidatus Sysuimicrobiia</taxon>
        <taxon>Candidatus Sysuimicrobiales</taxon>
        <taxon>Candidatus Segetimicrobiaceae</taxon>
        <taxon>Candidatus Segetimicrobium</taxon>
    </lineage>
</organism>
<dbReference type="CDD" id="cd03262">
    <property type="entry name" value="ABC_HisP_GlnQ"/>
    <property type="match status" value="1"/>
</dbReference>
<comment type="subcellular location">
    <subcellularLocation>
        <location evidence="1">Cell membrane</location>
        <topology evidence="1">Peripheral membrane protein</topology>
    </subcellularLocation>
</comment>
<dbReference type="InterPro" id="IPR030679">
    <property type="entry name" value="ABC_ATPase_HisP-typ"/>
</dbReference>
<comment type="caution">
    <text evidence="10">The sequence shown here is derived from an EMBL/GenBank/DDBJ whole genome shotgun (WGS) entry which is preliminary data.</text>
</comment>
<protein>
    <submittedName>
        <fullName evidence="10">Amino acid ABC transporter ATP-binding protein</fullName>
    </submittedName>
</protein>
<keyword evidence="3" id="KW-0813">Transport</keyword>
<comment type="similarity">
    <text evidence="2">Belongs to the ABC transporter superfamily.</text>
</comment>
<keyword evidence="6 10" id="KW-0067">ATP-binding</keyword>
<gene>
    <name evidence="10" type="ORF">E6H04_04640</name>
</gene>
<dbReference type="InterPro" id="IPR027417">
    <property type="entry name" value="P-loop_NTPase"/>
</dbReference>
<dbReference type="InterPro" id="IPR003593">
    <property type="entry name" value="AAA+_ATPase"/>
</dbReference>
<dbReference type="GO" id="GO:0005524">
    <property type="term" value="F:ATP binding"/>
    <property type="evidence" value="ECO:0007669"/>
    <property type="project" value="UniProtKB-KW"/>
</dbReference>
<dbReference type="PANTHER" id="PTHR43166:SF9">
    <property type="entry name" value="GLUTAMATE_ASPARTATE IMPORT ATP-BINDING PROTEIN GLTL"/>
    <property type="match status" value="1"/>
</dbReference>
<name>A0A537JG05_9BACT</name>
<dbReference type="Gene3D" id="3.40.50.300">
    <property type="entry name" value="P-loop containing nucleotide triphosphate hydrolases"/>
    <property type="match status" value="1"/>
</dbReference>
<accession>A0A537JG05</accession>
<dbReference type="GO" id="GO:0005886">
    <property type="term" value="C:plasma membrane"/>
    <property type="evidence" value="ECO:0007669"/>
    <property type="project" value="UniProtKB-SubCell"/>
</dbReference>
<dbReference type="SUPFAM" id="SSF52540">
    <property type="entry name" value="P-loop containing nucleoside triphosphate hydrolases"/>
    <property type="match status" value="1"/>
</dbReference>
<keyword evidence="7" id="KW-0029">Amino-acid transport</keyword>
<feature type="domain" description="ABC transporter" evidence="9">
    <location>
        <begin position="2"/>
        <end position="245"/>
    </location>
</feature>
<dbReference type="InterPro" id="IPR050086">
    <property type="entry name" value="MetN_ABC_transporter-like"/>
</dbReference>
<evidence type="ECO:0000313" key="10">
    <source>
        <dbReference type="EMBL" id="TMI82487.1"/>
    </source>
</evidence>
<dbReference type="AlphaFoldDB" id="A0A537JG05"/>
<proteinExistence type="inferred from homology"/>
<dbReference type="GO" id="GO:0016887">
    <property type="term" value="F:ATP hydrolysis activity"/>
    <property type="evidence" value="ECO:0007669"/>
    <property type="project" value="InterPro"/>
</dbReference>
<keyword evidence="8" id="KW-0472">Membrane</keyword>
<evidence type="ECO:0000256" key="4">
    <source>
        <dbReference type="ARBA" id="ARBA00022475"/>
    </source>
</evidence>
<evidence type="ECO:0000259" key="9">
    <source>
        <dbReference type="PROSITE" id="PS50893"/>
    </source>
</evidence>
<dbReference type="InterPro" id="IPR003439">
    <property type="entry name" value="ABC_transporter-like_ATP-bd"/>
</dbReference>
<dbReference type="SMART" id="SM00382">
    <property type="entry name" value="AAA"/>
    <property type="match status" value="1"/>
</dbReference>
<evidence type="ECO:0000256" key="2">
    <source>
        <dbReference type="ARBA" id="ARBA00005417"/>
    </source>
</evidence>
<dbReference type="Pfam" id="PF00005">
    <property type="entry name" value="ABC_tran"/>
    <property type="match status" value="1"/>
</dbReference>
<keyword evidence="5" id="KW-0547">Nucleotide-binding</keyword>
<evidence type="ECO:0000256" key="5">
    <source>
        <dbReference type="ARBA" id="ARBA00022741"/>
    </source>
</evidence>
<evidence type="ECO:0000256" key="7">
    <source>
        <dbReference type="ARBA" id="ARBA00022970"/>
    </source>
</evidence>
<dbReference type="InterPro" id="IPR017871">
    <property type="entry name" value="ABC_transporter-like_CS"/>
</dbReference>
<evidence type="ECO:0000256" key="6">
    <source>
        <dbReference type="ARBA" id="ARBA00022840"/>
    </source>
</evidence>
<dbReference type="PROSITE" id="PS00211">
    <property type="entry name" value="ABC_TRANSPORTER_1"/>
    <property type="match status" value="1"/>
</dbReference>
<keyword evidence="4" id="KW-1003">Cell membrane</keyword>